<comment type="subcellular location">
    <subcellularLocation>
        <location evidence="1">Cell outer membrane</location>
    </subcellularLocation>
</comment>
<proteinExistence type="predicted"/>
<feature type="domain" description="OmpA-like" evidence="4">
    <location>
        <begin position="62"/>
        <end position="177"/>
    </location>
</feature>
<evidence type="ECO:0000313" key="5">
    <source>
        <dbReference type="EMBL" id="CAQ69963.1"/>
    </source>
</evidence>
<dbReference type="InterPro" id="IPR036737">
    <property type="entry name" value="OmpA-like_sf"/>
</dbReference>
<dbReference type="Pfam" id="PF00691">
    <property type="entry name" value="OmpA"/>
    <property type="match status" value="1"/>
</dbReference>
<organism evidence="5 6">
    <name type="scientific">Cupriavidus taiwanensis (strain DSM 17343 / BCRC 17206 / CCUG 44338 / CIP 107171 / LMG 19424 / R1)</name>
    <name type="common">Ralstonia taiwanensis (strain LMG 19424)</name>
    <dbReference type="NCBI Taxonomy" id="977880"/>
    <lineage>
        <taxon>Bacteria</taxon>
        <taxon>Pseudomonadati</taxon>
        <taxon>Pseudomonadota</taxon>
        <taxon>Betaproteobacteria</taxon>
        <taxon>Burkholderiales</taxon>
        <taxon>Burkholderiaceae</taxon>
        <taxon>Cupriavidus</taxon>
    </lineage>
</organism>
<dbReference type="PANTHER" id="PTHR30329:SF17">
    <property type="entry name" value="LIPOPROTEIN YFIB-RELATED"/>
    <property type="match status" value="1"/>
</dbReference>
<evidence type="ECO:0000259" key="4">
    <source>
        <dbReference type="PROSITE" id="PS51123"/>
    </source>
</evidence>
<dbReference type="PROSITE" id="PS51257">
    <property type="entry name" value="PROKAR_LIPOPROTEIN"/>
    <property type="match status" value="1"/>
</dbReference>
<keyword evidence="2 3" id="KW-0472">Membrane</keyword>
<accession>B3R1W6</accession>
<dbReference type="Proteomes" id="UP000001692">
    <property type="component" value="Chromosome 1"/>
</dbReference>
<evidence type="ECO:0000256" key="2">
    <source>
        <dbReference type="ARBA" id="ARBA00023136"/>
    </source>
</evidence>
<protein>
    <submittedName>
        <fullName evidence="5">Outer membrane protein, ompA family</fullName>
    </submittedName>
</protein>
<dbReference type="EMBL" id="CU633749">
    <property type="protein sequence ID" value="CAQ69963.1"/>
    <property type="molecule type" value="Genomic_DNA"/>
</dbReference>
<dbReference type="InterPro" id="IPR006665">
    <property type="entry name" value="OmpA-like"/>
</dbReference>
<reference evidence="5 6" key="1">
    <citation type="journal article" date="2008" name="Genome Res.">
        <title>Genome sequence of the beta-rhizobium Cupriavidus taiwanensis and comparative genomics of rhizobia.</title>
        <authorList>
            <person name="Amadou C."/>
            <person name="Pascal G."/>
            <person name="Mangenot S."/>
            <person name="Glew M."/>
            <person name="Bontemps C."/>
            <person name="Capela D."/>
            <person name="Carrere S."/>
            <person name="Cruveiller S."/>
            <person name="Dossat C."/>
            <person name="Lajus A."/>
            <person name="Marchetti M."/>
            <person name="Poinsot V."/>
            <person name="Rouy Z."/>
            <person name="Servin B."/>
            <person name="Saad M."/>
            <person name="Schenowitz C."/>
            <person name="Barbe V."/>
            <person name="Batut J."/>
            <person name="Medigue C."/>
            <person name="Masson-Boivin C."/>
        </authorList>
    </citation>
    <scope>NUCLEOTIDE SEQUENCE [LARGE SCALE GENOMIC DNA]</scope>
    <source>
        <strain evidence="6">DSM 17343 / BCRC 17206 / CCUG 44338 / CIP 107171 / LMG 19424 / R1</strain>
    </source>
</reference>
<dbReference type="PANTHER" id="PTHR30329">
    <property type="entry name" value="STATOR ELEMENT OF FLAGELLAR MOTOR COMPLEX"/>
    <property type="match status" value="1"/>
</dbReference>
<keyword evidence="6" id="KW-1185">Reference proteome</keyword>
<dbReference type="KEGG" id="cti:RALTA_A2022"/>
<dbReference type="HOGENOM" id="CLU_016890_12_3_4"/>
<dbReference type="CDD" id="cd07185">
    <property type="entry name" value="OmpA_C-like"/>
    <property type="match status" value="1"/>
</dbReference>
<dbReference type="SUPFAM" id="SSF103088">
    <property type="entry name" value="OmpA-like"/>
    <property type="match status" value="1"/>
</dbReference>
<dbReference type="AlphaFoldDB" id="B3R1W6"/>
<evidence type="ECO:0000313" key="6">
    <source>
        <dbReference type="Proteomes" id="UP000001692"/>
    </source>
</evidence>
<evidence type="ECO:0000256" key="1">
    <source>
        <dbReference type="ARBA" id="ARBA00004442"/>
    </source>
</evidence>
<dbReference type="InterPro" id="IPR006664">
    <property type="entry name" value="OMP_bac"/>
</dbReference>
<dbReference type="PROSITE" id="PS51123">
    <property type="entry name" value="OMPA_2"/>
    <property type="match status" value="1"/>
</dbReference>
<dbReference type="PRINTS" id="PR01021">
    <property type="entry name" value="OMPADOMAIN"/>
</dbReference>
<sequence length="177" mass="19272">MRNHMHASRFLTDHRIRWQSWLAAVMLAGLALAGCQTAPREGRLSPAQLAVLQQEGFTLTGEGWELGLTDKVLFGFNEDLIEGDRAANVLRIGRALSGVGIERLRVDGHTDDAGSAEYNQSLSVRRAEAVARLLADAGFTRDNIEVRGLGKSRPVADNRTAAGRAENRRVAIIVSVD</sequence>
<evidence type="ECO:0000256" key="3">
    <source>
        <dbReference type="PROSITE-ProRule" id="PRU00473"/>
    </source>
</evidence>
<dbReference type="eggNOG" id="COG2885">
    <property type="taxonomic scope" value="Bacteria"/>
</dbReference>
<name>B3R1W6_CUPTR</name>
<dbReference type="Gene3D" id="3.30.1330.60">
    <property type="entry name" value="OmpA-like domain"/>
    <property type="match status" value="1"/>
</dbReference>
<dbReference type="InterPro" id="IPR050330">
    <property type="entry name" value="Bact_OuterMem_StrucFunc"/>
</dbReference>
<dbReference type="GO" id="GO:0009279">
    <property type="term" value="C:cell outer membrane"/>
    <property type="evidence" value="ECO:0007669"/>
    <property type="project" value="UniProtKB-SubCell"/>
</dbReference>
<gene>
    <name evidence="5" type="ordered locus">RALTA_A2022</name>
</gene>